<reference evidence="4" key="1">
    <citation type="journal article" date="2019" name="Int. J. Syst. Evol. Microbiol.">
        <title>The Global Catalogue of Microorganisms (GCM) 10K type strain sequencing project: providing services to taxonomists for standard genome sequencing and annotation.</title>
        <authorList>
            <consortium name="The Broad Institute Genomics Platform"/>
            <consortium name="The Broad Institute Genome Sequencing Center for Infectious Disease"/>
            <person name="Wu L."/>
            <person name="Ma J."/>
        </authorList>
    </citation>
    <scope>NUCLEOTIDE SEQUENCE [LARGE SCALE GENOMIC DNA]</scope>
    <source>
        <strain evidence="4">CGMCC 4.7393</strain>
    </source>
</reference>
<protein>
    <submittedName>
        <fullName evidence="3">LPS assembly protein LptD</fullName>
    </submittedName>
</protein>
<gene>
    <name evidence="3" type="ORF">ACFQHR_12240</name>
</gene>
<evidence type="ECO:0000313" key="3">
    <source>
        <dbReference type="EMBL" id="MFC6998399.1"/>
    </source>
</evidence>
<dbReference type="Proteomes" id="UP001596405">
    <property type="component" value="Unassembled WGS sequence"/>
</dbReference>
<organism evidence="3 4">
    <name type="scientific">Rufibacter roseus</name>
    <dbReference type="NCBI Taxonomy" id="1567108"/>
    <lineage>
        <taxon>Bacteria</taxon>
        <taxon>Pseudomonadati</taxon>
        <taxon>Bacteroidota</taxon>
        <taxon>Cytophagia</taxon>
        <taxon>Cytophagales</taxon>
        <taxon>Hymenobacteraceae</taxon>
        <taxon>Rufibacter</taxon>
    </lineage>
</organism>
<dbReference type="RefSeq" id="WP_066617654.1">
    <property type="nucleotide sequence ID" value="NZ_JBHSYQ010000005.1"/>
</dbReference>
<dbReference type="InterPro" id="IPR045659">
    <property type="entry name" value="LptD_2"/>
</dbReference>
<dbReference type="InterPro" id="IPR050218">
    <property type="entry name" value="LptD"/>
</dbReference>
<dbReference type="PANTHER" id="PTHR30189">
    <property type="entry name" value="LPS-ASSEMBLY PROTEIN"/>
    <property type="match status" value="1"/>
</dbReference>
<feature type="domain" description="LPS-assembly protein LptD central" evidence="2">
    <location>
        <begin position="207"/>
        <end position="722"/>
    </location>
</feature>
<dbReference type="PANTHER" id="PTHR30189:SF1">
    <property type="entry name" value="LPS-ASSEMBLY PROTEIN LPTD"/>
    <property type="match status" value="1"/>
</dbReference>
<keyword evidence="1" id="KW-0732">Signal</keyword>
<comment type="caution">
    <text evidence="3">The sequence shown here is derived from an EMBL/GenBank/DDBJ whole genome shotgun (WGS) entry which is preliminary data.</text>
</comment>
<dbReference type="Pfam" id="PF19838">
    <property type="entry name" value="LptD_2"/>
    <property type="match status" value="1"/>
</dbReference>
<name>A0ABW2DP13_9BACT</name>
<sequence>MIPKNPLLFLAIALVFVAAFFSATEGNAQFRRASSSERIPERSENNAQDTVKVAPKGDIETTINYKAKDSIRYDAANQIMYLFGEAHIDYGEISLDAAFIEINWNTGILTATADQDSLGRLVQKPIFKNGAEMYESERIRYNYKSKKGIVTNTVTTQGEGFVHAQTVKRDSLGNIYGKTAKYTTCDLEHPHFYIKATKMKVIPNDRVVAGPFHMVFADVPLPIGLPFGFFPSPRKRGSGIIIPTFGETRLQGYYLRQGGFYWAMSDYMDMRITGDIYSLGGWGANVQSTYTKRYRYNGSFSLNYALNPAAENYQSRSLDETYLVRGPSSSNINISWSHVPVARPGKGQFSANVQASSAFYHQYNSIDPRLTLSNRFGSSISYGKSSTTSPFNYRISLRHSQGIENRTLRYKNKEGRDSLVYSPVQVMSFVLPDFSFGVASQSPIEWFGGTLTGRWIEGIRIGYNLSASQNVTNKISYRGNLGYPFPELARRDTVLSINGNNLAEIFDNGQRIINHDIPITLGTVSLFKYFKLTPGVSYNESWYTNKYTYRSEPGSDILKVDTTSGLHRVYQYSTSASLTTNLYGQANFKGKKIEAIRHTLTPNLSYSYRPDFGGSNFGYYQRVQSDSLGNTRLLSRFPPGGNLPGAGVSSAISFGIDNNVEMKVKTDSAGVFKKVSLIDRFAINGSYNMAADSFKLSNLSVDLSTRLFNSLPIQINATLDPYEYDGSRRINRYLFQRGGLNFARINNLNFSTRFEFSPKARQQQESADAPPPTNVPALQRTLTAADYVDFNIPWTLSAGFTSNFSRDLLTDRLMNQATSMDINGSVTLTDKWAFTYTTSYDFKNQALSYTNIAISRDLHCWQMSINWVPFGTMQMYSININAKSSLLRDLRIRRSDSAHGRAW</sequence>
<accession>A0ABW2DP13</accession>
<evidence type="ECO:0000313" key="4">
    <source>
        <dbReference type="Proteomes" id="UP001596405"/>
    </source>
</evidence>
<dbReference type="EMBL" id="JBHSYQ010000005">
    <property type="protein sequence ID" value="MFC6998399.1"/>
    <property type="molecule type" value="Genomic_DNA"/>
</dbReference>
<proteinExistence type="predicted"/>
<evidence type="ECO:0000256" key="1">
    <source>
        <dbReference type="SAM" id="SignalP"/>
    </source>
</evidence>
<evidence type="ECO:0000259" key="2">
    <source>
        <dbReference type="Pfam" id="PF19838"/>
    </source>
</evidence>
<keyword evidence="4" id="KW-1185">Reference proteome</keyword>
<feature type="signal peptide" evidence="1">
    <location>
        <begin position="1"/>
        <end position="28"/>
    </location>
</feature>
<feature type="chain" id="PRO_5046203671" evidence="1">
    <location>
        <begin position="29"/>
        <end position="903"/>
    </location>
</feature>